<dbReference type="Pfam" id="PF00579">
    <property type="entry name" value="tRNA-synt_1b"/>
    <property type="match status" value="1"/>
</dbReference>
<keyword evidence="2 8" id="KW-0436">Ligase</keyword>
<evidence type="ECO:0000313" key="11">
    <source>
        <dbReference type="Proteomes" id="UP000199230"/>
    </source>
</evidence>
<keyword evidence="5 8" id="KW-0648">Protein biosynthesis</keyword>
<dbReference type="InterPro" id="IPR002306">
    <property type="entry name" value="Trp-tRNA-ligase"/>
</dbReference>
<evidence type="ECO:0000256" key="4">
    <source>
        <dbReference type="ARBA" id="ARBA00022840"/>
    </source>
</evidence>
<dbReference type="GO" id="GO:0006436">
    <property type="term" value="P:tryptophanyl-tRNA aminoacylation"/>
    <property type="evidence" value="ECO:0007669"/>
    <property type="project" value="UniProtKB-UniRule"/>
</dbReference>
<dbReference type="NCBIfam" id="TIGR00233">
    <property type="entry name" value="trpS"/>
    <property type="match status" value="1"/>
</dbReference>
<keyword evidence="6 8" id="KW-0030">Aminoacyl-tRNA synthetase</keyword>
<feature type="binding site" evidence="8">
    <location>
        <position position="138"/>
    </location>
    <ligand>
        <name>L-tryptophan</name>
        <dbReference type="ChEBI" id="CHEBI:57912"/>
    </ligand>
</feature>
<dbReference type="STRING" id="159292.SAMN05192546_101315"/>
<dbReference type="InterPro" id="IPR050203">
    <property type="entry name" value="Trp-tRNA_synthetase"/>
</dbReference>
<dbReference type="FunFam" id="1.10.240.10:FF:000002">
    <property type="entry name" value="Tryptophan--tRNA ligase"/>
    <property type="match status" value="1"/>
</dbReference>
<dbReference type="GO" id="GO:0004830">
    <property type="term" value="F:tryptophan-tRNA ligase activity"/>
    <property type="evidence" value="ECO:0007669"/>
    <property type="project" value="UniProtKB-UniRule"/>
</dbReference>
<comment type="catalytic activity">
    <reaction evidence="7 8">
        <text>tRNA(Trp) + L-tryptophan + ATP = L-tryptophyl-tRNA(Trp) + AMP + diphosphate + H(+)</text>
        <dbReference type="Rhea" id="RHEA:24080"/>
        <dbReference type="Rhea" id="RHEA-COMP:9671"/>
        <dbReference type="Rhea" id="RHEA-COMP:9705"/>
        <dbReference type="ChEBI" id="CHEBI:15378"/>
        <dbReference type="ChEBI" id="CHEBI:30616"/>
        <dbReference type="ChEBI" id="CHEBI:33019"/>
        <dbReference type="ChEBI" id="CHEBI:57912"/>
        <dbReference type="ChEBI" id="CHEBI:78442"/>
        <dbReference type="ChEBI" id="CHEBI:78535"/>
        <dbReference type="ChEBI" id="CHEBI:456215"/>
        <dbReference type="EC" id="6.1.1.2"/>
    </reaction>
</comment>
<dbReference type="PANTHER" id="PTHR43766:SF1">
    <property type="entry name" value="TRYPTOPHAN--TRNA LIGASE, MITOCHONDRIAL"/>
    <property type="match status" value="1"/>
</dbReference>
<comment type="subunit">
    <text evidence="8">Homodimer.</text>
</comment>
<sequence>MQNQQQKTIFSGAQPTGSMTLGNYIGALQNWKQLEKDYQCYYSIVDLHSLTVKQDPEEFRNTCLSFLAQYLASGLDTERNVIFFQSHVREHTELAWILNCYTYMGELNRMTQFKDKSERHQENINAGLFTYPVLMAADILLYQTNLVPVGEDQRQHLELSRDIAIRFNNIFGHTFAVPEIYVGKQGARIMSLQDPGKKMSKSDENQNAVIYMLDEDDVIVKKLKKAVTDSYNEIIDRPEQPGVQNLLSIYSALTRESRDKVVEYFSGKGYGALKMEVAEIIIENVKPFRTKYRQYMESPEYLETIYRSGANRARVTAAATMLEVRSKIGLINS</sequence>
<proteinExistence type="inferred from homology"/>
<feature type="binding site" evidence="8">
    <location>
        <begin position="22"/>
        <end position="23"/>
    </location>
    <ligand>
        <name>ATP</name>
        <dbReference type="ChEBI" id="CHEBI:30616"/>
    </ligand>
</feature>
<evidence type="ECO:0000256" key="3">
    <source>
        <dbReference type="ARBA" id="ARBA00022741"/>
    </source>
</evidence>
<dbReference type="InterPro" id="IPR001412">
    <property type="entry name" value="aa-tRNA-synth_I_CS"/>
</dbReference>
<feature type="short sequence motif" description="'KMSKS' region" evidence="8">
    <location>
        <begin position="198"/>
        <end position="202"/>
    </location>
</feature>
<dbReference type="InterPro" id="IPR024109">
    <property type="entry name" value="Trp-tRNA-ligase_bac-type"/>
</dbReference>
<dbReference type="SUPFAM" id="SSF52374">
    <property type="entry name" value="Nucleotidylyl transferase"/>
    <property type="match status" value="1"/>
</dbReference>
<dbReference type="PRINTS" id="PR01039">
    <property type="entry name" value="TRNASYNTHTRP"/>
</dbReference>
<keyword evidence="8" id="KW-0963">Cytoplasm</keyword>
<feature type="binding site" evidence="8">
    <location>
        <begin position="14"/>
        <end position="16"/>
    </location>
    <ligand>
        <name>ATP</name>
        <dbReference type="ChEBI" id="CHEBI:30616"/>
    </ligand>
</feature>
<keyword evidence="3 8" id="KW-0547">Nucleotide-binding</keyword>
<dbReference type="EMBL" id="FNPV01000001">
    <property type="protein sequence ID" value="SDY31994.1"/>
    <property type="molecule type" value="Genomic_DNA"/>
</dbReference>
<dbReference type="GO" id="GO:0005524">
    <property type="term" value="F:ATP binding"/>
    <property type="evidence" value="ECO:0007669"/>
    <property type="project" value="UniProtKB-UniRule"/>
</dbReference>
<evidence type="ECO:0000256" key="9">
    <source>
        <dbReference type="RuleBase" id="RU363036"/>
    </source>
</evidence>
<comment type="similarity">
    <text evidence="1 8 9">Belongs to the class-I aminoacyl-tRNA synthetase family.</text>
</comment>
<name>A0A1H3IYK7_9FIRM</name>
<evidence type="ECO:0000256" key="5">
    <source>
        <dbReference type="ARBA" id="ARBA00022917"/>
    </source>
</evidence>
<protein>
    <recommendedName>
        <fullName evidence="8">Tryptophan--tRNA ligase</fullName>
        <ecNumber evidence="8">6.1.1.2</ecNumber>
    </recommendedName>
    <alternativeName>
        <fullName evidence="8">Tryptophanyl-tRNA synthetase</fullName>
        <shortName evidence="8">TrpRS</shortName>
    </alternativeName>
</protein>
<comment type="subcellular location">
    <subcellularLocation>
        <location evidence="8">Cytoplasm</location>
    </subcellularLocation>
</comment>
<evidence type="ECO:0000256" key="6">
    <source>
        <dbReference type="ARBA" id="ARBA00023146"/>
    </source>
</evidence>
<dbReference type="HAMAP" id="MF_00140_B">
    <property type="entry name" value="Trp_tRNA_synth_B"/>
    <property type="match status" value="1"/>
</dbReference>
<dbReference type="RefSeq" id="WP_093310286.1">
    <property type="nucleotide sequence ID" value="NZ_FNPV01000001.1"/>
</dbReference>
<dbReference type="PANTHER" id="PTHR43766">
    <property type="entry name" value="TRYPTOPHAN--TRNA LIGASE, MITOCHONDRIAL"/>
    <property type="match status" value="1"/>
</dbReference>
<evidence type="ECO:0000313" key="10">
    <source>
        <dbReference type="EMBL" id="SDY31994.1"/>
    </source>
</evidence>
<evidence type="ECO:0000256" key="1">
    <source>
        <dbReference type="ARBA" id="ARBA00005594"/>
    </source>
</evidence>
<dbReference type="AlphaFoldDB" id="A0A1H3IYK7"/>
<dbReference type="Proteomes" id="UP000199230">
    <property type="component" value="Unassembled WGS sequence"/>
</dbReference>
<dbReference type="Gene3D" id="1.10.240.10">
    <property type="entry name" value="Tyrosyl-Transfer RNA Synthetase"/>
    <property type="match status" value="1"/>
</dbReference>
<keyword evidence="4 8" id="KW-0067">ATP-binding</keyword>
<reference evidence="10 11" key="1">
    <citation type="submission" date="2016-10" db="EMBL/GenBank/DDBJ databases">
        <authorList>
            <person name="de Groot N.N."/>
        </authorList>
    </citation>
    <scope>NUCLEOTIDE SEQUENCE [LARGE SCALE GENOMIC DNA]</scope>
    <source>
        <strain evidence="10 11">APO</strain>
    </source>
</reference>
<organism evidence="10 11">
    <name type="scientific">Tindallia californiensis</name>
    <dbReference type="NCBI Taxonomy" id="159292"/>
    <lineage>
        <taxon>Bacteria</taxon>
        <taxon>Bacillati</taxon>
        <taxon>Bacillota</taxon>
        <taxon>Clostridia</taxon>
        <taxon>Peptostreptococcales</taxon>
        <taxon>Tindalliaceae</taxon>
        <taxon>Tindallia</taxon>
    </lineage>
</organism>
<dbReference type="CDD" id="cd00806">
    <property type="entry name" value="TrpRS_core"/>
    <property type="match status" value="1"/>
</dbReference>
<dbReference type="Gene3D" id="3.40.50.620">
    <property type="entry name" value="HUPs"/>
    <property type="match status" value="1"/>
</dbReference>
<feature type="binding site" evidence="8">
    <location>
        <begin position="150"/>
        <end position="152"/>
    </location>
    <ligand>
        <name>ATP</name>
        <dbReference type="ChEBI" id="CHEBI:30616"/>
    </ligand>
</feature>
<comment type="function">
    <text evidence="8">Catalyzes the attachment of tryptophan to tRNA(Trp).</text>
</comment>
<keyword evidence="11" id="KW-1185">Reference proteome</keyword>
<evidence type="ECO:0000256" key="8">
    <source>
        <dbReference type="HAMAP-Rule" id="MF_00140"/>
    </source>
</evidence>
<dbReference type="InterPro" id="IPR014729">
    <property type="entry name" value="Rossmann-like_a/b/a_fold"/>
</dbReference>
<comment type="caution">
    <text evidence="8">Lacks conserved residue(s) required for the propagation of feature annotation.</text>
</comment>
<dbReference type="GO" id="GO:0005829">
    <property type="term" value="C:cytosol"/>
    <property type="evidence" value="ECO:0007669"/>
    <property type="project" value="TreeGrafter"/>
</dbReference>
<dbReference type="EC" id="6.1.1.2" evidence="8"/>
<feature type="binding site" evidence="8">
    <location>
        <begin position="198"/>
        <end position="202"/>
    </location>
    <ligand>
        <name>ATP</name>
        <dbReference type="ChEBI" id="CHEBI:30616"/>
    </ligand>
</feature>
<feature type="binding site" evidence="8">
    <location>
        <position position="189"/>
    </location>
    <ligand>
        <name>ATP</name>
        <dbReference type="ChEBI" id="CHEBI:30616"/>
    </ligand>
</feature>
<dbReference type="InterPro" id="IPR002305">
    <property type="entry name" value="aa-tRNA-synth_Ic"/>
</dbReference>
<dbReference type="PROSITE" id="PS00178">
    <property type="entry name" value="AA_TRNA_LIGASE_I"/>
    <property type="match status" value="1"/>
</dbReference>
<accession>A0A1H3IYK7</accession>
<evidence type="ECO:0000256" key="2">
    <source>
        <dbReference type="ARBA" id="ARBA00022598"/>
    </source>
</evidence>
<evidence type="ECO:0000256" key="7">
    <source>
        <dbReference type="ARBA" id="ARBA00049929"/>
    </source>
</evidence>
<dbReference type="OrthoDB" id="9801042at2"/>
<gene>
    <name evidence="8" type="primary">trpS</name>
    <name evidence="10" type="ORF">SAMN05192546_101315</name>
</gene>